<dbReference type="Gene3D" id="1.10.357.10">
    <property type="entry name" value="Tetracycline Repressor, domain 2"/>
    <property type="match status" value="1"/>
</dbReference>
<reference evidence="4" key="1">
    <citation type="submission" date="2022-05" db="EMBL/GenBank/DDBJ databases">
        <title>Using nanopore sequencing to obtain complete genomes from saliva samples.</title>
        <authorList>
            <person name="Baker J.L."/>
        </authorList>
    </citation>
    <scope>NUCLEOTIDE SEQUENCE</scope>
    <source>
        <strain evidence="4">JCVI-JB-Lp32</strain>
    </source>
</reference>
<dbReference type="PROSITE" id="PS50977">
    <property type="entry name" value="HTH_TETR_2"/>
    <property type="match status" value="1"/>
</dbReference>
<evidence type="ECO:0000313" key="5">
    <source>
        <dbReference type="Proteomes" id="UP000831562"/>
    </source>
</evidence>
<dbReference type="AlphaFoldDB" id="A0A9E7APQ2"/>
<keyword evidence="1 2" id="KW-0238">DNA-binding</keyword>
<dbReference type="EMBL" id="CP097092">
    <property type="protein sequence ID" value="UQF78247.1"/>
    <property type="molecule type" value="Genomic_DNA"/>
</dbReference>
<accession>A0A9E7APQ2</accession>
<dbReference type="InterPro" id="IPR009057">
    <property type="entry name" value="Homeodomain-like_sf"/>
</dbReference>
<gene>
    <name evidence="4" type="ORF">M3I19_00670</name>
</gene>
<dbReference type="Proteomes" id="UP000831562">
    <property type="component" value="Chromosome"/>
</dbReference>
<sequence>MSEQSHTARKKNIIQTTEADDSAAQKERIIVAAYSIGAKQGLAAISARGAARNANVSVGYLYKLFPSKSDIMVADAERYFEHTLFQEICHINVEESYVEYCKRLWDCTSAAVVVFRRDWLRDWKDLPKADLLAAQIRMDTMLEHAKAGLEKVLTQDEHIDWKTLPSGMNIASITTFTVRAMLDSLREKNADCTILFTLLERGLYDTGRRHNL</sequence>
<organism evidence="4 5">
    <name type="scientific">Lancefieldella parvula</name>
    <dbReference type="NCBI Taxonomy" id="1382"/>
    <lineage>
        <taxon>Bacteria</taxon>
        <taxon>Bacillati</taxon>
        <taxon>Actinomycetota</taxon>
        <taxon>Coriobacteriia</taxon>
        <taxon>Coriobacteriales</taxon>
        <taxon>Atopobiaceae</taxon>
        <taxon>Lancefieldella</taxon>
    </lineage>
</organism>
<proteinExistence type="predicted"/>
<dbReference type="InterPro" id="IPR001647">
    <property type="entry name" value="HTH_TetR"/>
</dbReference>
<feature type="domain" description="HTH tetR-type" evidence="3">
    <location>
        <begin position="23"/>
        <end position="83"/>
    </location>
</feature>
<dbReference type="GO" id="GO:0003677">
    <property type="term" value="F:DNA binding"/>
    <property type="evidence" value="ECO:0007669"/>
    <property type="project" value="UniProtKB-UniRule"/>
</dbReference>
<evidence type="ECO:0000256" key="2">
    <source>
        <dbReference type="PROSITE-ProRule" id="PRU00335"/>
    </source>
</evidence>
<dbReference type="SUPFAM" id="SSF46689">
    <property type="entry name" value="Homeodomain-like"/>
    <property type="match status" value="1"/>
</dbReference>
<evidence type="ECO:0000313" key="4">
    <source>
        <dbReference type="EMBL" id="UQF78247.1"/>
    </source>
</evidence>
<name>A0A9E7APQ2_9ACTN</name>
<evidence type="ECO:0000256" key="1">
    <source>
        <dbReference type="ARBA" id="ARBA00023125"/>
    </source>
</evidence>
<feature type="DNA-binding region" description="H-T-H motif" evidence="2">
    <location>
        <begin position="46"/>
        <end position="65"/>
    </location>
</feature>
<protein>
    <submittedName>
        <fullName evidence="4">TetR family transcriptional regulator</fullName>
    </submittedName>
</protein>
<evidence type="ECO:0000259" key="3">
    <source>
        <dbReference type="PROSITE" id="PS50977"/>
    </source>
</evidence>